<name>A0A090LM47_STRRB</name>
<evidence type="ECO:0000313" key="15">
    <source>
        <dbReference type="WormBase" id="SRAE_X000012700"/>
    </source>
</evidence>
<dbReference type="EMBL" id="LN609530">
    <property type="protein sequence ID" value="CEF70796.2"/>
    <property type="molecule type" value="Genomic_DNA"/>
</dbReference>
<feature type="transmembrane region" description="Helical" evidence="11">
    <location>
        <begin position="31"/>
        <end position="50"/>
    </location>
</feature>
<dbReference type="GO" id="GO:0005789">
    <property type="term" value="C:endoplasmic reticulum membrane"/>
    <property type="evidence" value="ECO:0007669"/>
    <property type="project" value="TreeGrafter"/>
</dbReference>
<dbReference type="EC" id="2.3.1.199" evidence="11"/>
<feature type="transmembrane region" description="Helical" evidence="11">
    <location>
        <begin position="495"/>
        <end position="516"/>
    </location>
</feature>
<comment type="caution">
    <text evidence="11">Lacks conserved residue(s) required for the propagation of feature annotation.</text>
</comment>
<gene>
    <name evidence="12 14 15" type="ORF">SRAE_X000012700</name>
</gene>
<keyword evidence="10 11" id="KW-0275">Fatty acid biosynthesis</keyword>
<feature type="transmembrane region" description="Helical" evidence="11">
    <location>
        <begin position="431"/>
        <end position="451"/>
    </location>
</feature>
<feature type="transmembrane region" description="Helical" evidence="11">
    <location>
        <begin position="236"/>
        <end position="254"/>
    </location>
</feature>
<reference evidence="12 13" key="1">
    <citation type="submission" date="2014-09" db="EMBL/GenBank/DDBJ databases">
        <authorList>
            <person name="Martin A.A."/>
        </authorList>
    </citation>
    <scope>NUCLEOTIDE SEQUENCE</scope>
    <source>
        <strain evidence="13">ED321</strain>
        <strain evidence="12">ED321 Heterogonic</strain>
    </source>
</reference>
<keyword evidence="4 11" id="KW-0808">Transferase</keyword>
<organism evidence="12">
    <name type="scientific">Strongyloides ratti</name>
    <name type="common">Parasitic roundworm</name>
    <dbReference type="NCBI Taxonomy" id="34506"/>
    <lineage>
        <taxon>Eukaryota</taxon>
        <taxon>Metazoa</taxon>
        <taxon>Ecdysozoa</taxon>
        <taxon>Nematoda</taxon>
        <taxon>Chromadorea</taxon>
        <taxon>Rhabditida</taxon>
        <taxon>Tylenchina</taxon>
        <taxon>Panagrolaimomorpha</taxon>
        <taxon>Strongyloidoidea</taxon>
        <taxon>Strongyloididae</taxon>
        <taxon>Strongyloides</taxon>
    </lineage>
</organism>
<dbReference type="GO" id="GO:0019367">
    <property type="term" value="P:fatty acid elongation, saturated fatty acid"/>
    <property type="evidence" value="ECO:0007669"/>
    <property type="project" value="TreeGrafter"/>
</dbReference>
<feature type="transmembrane region" description="Helical" evidence="11">
    <location>
        <begin position="355"/>
        <end position="374"/>
    </location>
</feature>
<dbReference type="Pfam" id="PF01151">
    <property type="entry name" value="ELO"/>
    <property type="match status" value="2"/>
</dbReference>
<protein>
    <recommendedName>
        <fullName evidence="11">Elongation of very long chain fatty acids protein</fullName>
        <ecNumber evidence="11">2.3.1.199</ecNumber>
    </recommendedName>
    <alternativeName>
        <fullName evidence="11">Very-long-chain 3-oxoacyl-CoA synthase</fullName>
    </alternativeName>
</protein>
<feature type="transmembrane region" description="Helical" evidence="11">
    <location>
        <begin position="115"/>
        <end position="136"/>
    </location>
</feature>
<evidence type="ECO:0000256" key="2">
    <source>
        <dbReference type="ARBA" id="ARBA00005194"/>
    </source>
</evidence>
<dbReference type="PANTHER" id="PTHR11157">
    <property type="entry name" value="FATTY ACID ACYL TRANSFERASE-RELATED"/>
    <property type="match status" value="1"/>
</dbReference>
<keyword evidence="13" id="KW-1185">Reference proteome</keyword>
<evidence type="ECO:0000313" key="13">
    <source>
        <dbReference type="Proteomes" id="UP000035682"/>
    </source>
</evidence>
<dbReference type="WormBase" id="SRAE_X000012700">
    <property type="protein sequence ID" value="SRP09695"/>
    <property type="gene ID" value="WBGene00265682"/>
</dbReference>
<evidence type="ECO:0000256" key="10">
    <source>
        <dbReference type="ARBA" id="ARBA00023160"/>
    </source>
</evidence>
<feature type="transmembrane region" description="Helical" evidence="11">
    <location>
        <begin position="457"/>
        <end position="475"/>
    </location>
</feature>
<dbReference type="eggNOG" id="KOG3072">
    <property type="taxonomic scope" value="Eukaryota"/>
</dbReference>
<dbReference type="STRING" id="34506.A0A090LM47"/>
<comment type="subcellular location">
    <subcellularLocation>
        <location evidence="1">Membrane</location>
        <topology evidence="1">Multi-pass membrane protein</topology>
    </subcellularLocation>
</comment>
<dbReference type="GO" id="GO:0034625">
    <property type="term" value="P:fatty acid elongation, monounsaturated fatty acid"/>
    <property type="evidence" value="ECO:0007669"/>
    <property type="project" value="TreeGrafter"/>
</dbReference>
<keyword evidence="9 11" id="KW-0472">Membrane</keyword>
<dbReference type="GO" id="GO:0034626">
    <property type="term" value="P:fatty acid elongation, polyunsaturated fatty acid"/>
    <property type="evidence" value="ECO:0007669"/>
    <property type="project" value="TreeGrafter"/>
</dbReference>
<keyword evidence="3 11" id="KW-0444">Lipid biosynthesis</keyword>
<keyword evidence="5 11" id="KW-0812">Transmembrane</keyword>
<comment type="pathway">
    <text evidence="2">Lipid metabolism; fatty acid biosynthesis.</text>
</comment>
<feature type="transmembrane region" description="Helical" evidence="11">
    <location>
        <begin position="324"/>
        <end position="343"/>
    </location>
</feature>
<evidence type="ECO:0000256" key="9">
    <source>
        <dbReference type="ARBA" id="ARBA00023136"/>
    </source>
</evidence>
<dbReference type="CTD" id="36383175"/>
<evidence type="ECO:0000256" key="4">
    <source>
        <dbReference type="ARBA" id="ARBA00022679"/>
    </source>
</evidence>
<feature type="transmembrane region" description="Helical" evidence="11">
    <location>
        <begin position="205"/>
        <end position="224"/>
    </location>
</feature>
<keyword evidence="7 11" id="KW-1133">Transmembrane helix</keyword>
<dbReference type="InterPro" id="IPR002076">
    <property type="entry name" value="ELO_fam"/>
</dbReference>
<keyword evidence="8 11" id="KW-0443">Lipid metabolism</keyword>
<evidence type="ECO:0000256" key="11">
    <source>
        <dbReference type="RuleBase" id="RU361115"/>
    </source>
</evidence>
<sequence length="562" mass="65661">MTNSSIPYVSMTDILFAEKWSNIEAKHFMSHWVPTCAWISIAYVFVVFVGQRIMKNREAFDLQNFVGIWNLGFSLFSAIDLYFLLPELIKSVKDLGFFGSYCYNATYYTDQISGYWGWMFVMSKLPELGDTILLILRKKPVIFMHWYHHALTFYYASLTYSESQAWARWSLVMNLAVHTIMYFYFGTSAFGKRYPNAVRQFITTIQLTQFVISVGIFSHLVYIMTNGNVEKCNTSWNVLAIGGVMYLSYLYLFGEFFYKAYIAPKKGSSKKTKKNELIKNVDTGLPDKVLSSPKFDFDGFIDIVTSSKFDDKKGRDWIIEHFPLTIQLSMVYVVTIFSIKYIMKNRQPFQLTLPLNIWNAFLSVFSITGTLMLSSEFFTTIQERGIYGSYCKIGDMNKGVSGYWVWLFMVSKMFELIDTVFLVLRKKPLMFLHWYHHILTVMYSFFSYPYTPGFNRWGIYLNFFVHAFMYTYYFIASMKIRVPKAIAQSITSIQIIQFVISCGILLHLFFAMYIFGDKCDFDDTVFKVATVMEVSYLLLFINFFVQRYIKGGKPKTKKVKSN</sequence>
<dbReference type="PROSITE" id="PS01188">
    <property type="entry name" value="ELO"/>
    <property type="match status" value="1"/>
</dbReference>
<evidence type="ECO:0000313" key="12">
    <source>
        <dbReference type="EMBL" id="CEF70796.2"/>
    </source>
</evidence>
<dbReference type="InterPro" id="IPR030457">
    <property type="entry name" value="ELO_CS"/>
</dbReference>
<dbReference type="AlphaFoldDB" id="A0A090LM47"/>
<evidence type="ECO:0000256" key="3">
    <source>
        <dbReference type="ARBA" id="ARBA00022516"/>
    </source>
</evidence>
<feature type="transmembrane region" description="Helical" evidence="11">
    <location>
        <begin position="62"/>
        <end position="85"/>
    </location>
</feature>
<evidence type="ECO:0000256" key="5">
    <source>
        <dbReference type="ARBA" id="ARBA00022692"/>
    </source>
</evidence>
<reference evidence="14" key="2">
    <citation type="submission" date="2020-12" db="UniProtKB">
        <authorList>
            <consortium name="WormBaseParasite"/>
        </authorList>
    </citation>
    <scope>IDENTIFICATION</scope>
</reference>
<accession>A0A090LM47</accession>
<dbReference type="Proteomes" id="UP000035682">
    <property type="component" value="Unplaced"/>
</dbReference>
<dbReference type="OMA" id="QFALIMS"/>
<dbReference type="GO" id="GO:0042761">
    <property type="term" value="P:very long-chain fatty acid biosynthetic process"/>
    <property type="evidence" value="ECO:0007669"/>
    <property type="project" value="TreeGrafter"/>
</dbReference>
<feature type="transmembrane region" description="Helical" evidence="11">
    <location>
        <begin position="166"/>
        <end position="185"/>
    </location>
</feature>
<feature type="transmembrane region" description="Helical" evidence="11">
    <location>
        <begin position="528"/>
        <end position="545"/>
    </location>
</feature>
<keyword evidence="6 11" id="KW-0276">Fatty acid metabolism</keyword>
<dbReference type="WBParaSite" id="SRAE_X000012700.1">
    <property type="protein sequence ID" value="SRAE_X000012700.1"/>
    <property type="gene ID" value="WBGene00265682"/>
</dbReference>
<evidence type="ECO:0000256" key="6">
    <source>
        <dbReference type="ARBA" id="ARBA00022832"/>
    </source>
</evidence>
<dbReference type="UniPathway" id="UPA00094"/>
<dbReference type="PANTHER" id="PTHR11157:SF26">
    <property type="entry name" value="ELONGATION OF LONG CHAIN FATTY ACIDS PROTEIN 1"/>
    <property type="match status" value="1"/>
</dbReference>
<evidence type="ECO:0000256" key="7">
    <source>
        <dbReference type="ARBA" id="ARBA00022989"/>
    </source>
</evidence>
<feature type="transmembrane region" description="Helical" evidence="11">
    <location>
        <begin position="403"/>
        <end position="424"/>
    </location>
</feature>
<evidence type="ECO:0000256" key="1">
    <source>
        <dbReference type="ARBA" id="ARBA00004141"/>
    </source>
</evidence>
<dbReference type="GeneID" id="36383175"/>
<comment type="catalytic activity">
    <reaction evidence="11">
        <text>a very-long-chain acyl-CoA + malonyl-CoA + H(+) = a very-long-chain 3-oxoacyl-CoA + CO2 + CoA</text>
        <dbReference type="Rhea" id="RHEA:32727"/>
        <dbReference type="ChEBI" id="CHEBI:15378"/>
        <dbReference type="ChEBI" id="CHEBI:16526"/>
        <dbReference type="ChEBI" id="CHEBI:57287"/>
        <dbReference type="ChEBI" id="CHEBI:57384"/>
        <dbReference type="ChEBI" id="CHEBI:90725"/>
        <dbReference type="ChEBI" id="CHEBI:90736"/>
        <dbReference type="EC" id="2.3.1.199"/>
    </reaction>
</comment>
<dbReference type="RefSeq" id="XP_024509992.1">
    <property type="nucleotide sequence ID" value="XM_024644433.1"/>
</dbReference>
<dbReference type="GO" id="GO:0030148">
    <property type="term" value="P:sphingolipid biosynthetic process"/>
    <property type="evidence" value="ECO:0007669"/>
    <property type="project" value="TreeGrafter"/>
</dbReference>
<comment type="similarity">
    <text evidence="11">Belongs to the ELO family.</text>
</comment>
<dbReference type="OrthoDB" id="10259681at2759"/>
<evidence type="ECO:0000313" key="14">
    <source>
        <dbReference type="WBParaSite" id="SRAE_X000012700.1"/>
    </source>
</evidence>
<dbReference type="GO" id="GO:0009922">
    <property type="term" value="F:fatty acid elongase activity"/>
    <property type="evidence" value="ECO:0007669"/>
    <property type="project" value="UniProtKB-EC"/>
</dbReference>
<evidence type="ECO:0000256" key="8">
    <source>
        <dbReference type="ARBA" id="ARBA00023098"/>
    </source>
</evidence>
<proteinExistence type="inferred from homology"/>